<dbReference type="InParanoid" id="A0A419Q117"/>
<dbReference type="PROSITE" id="PS00639">
    <property type="entry name" value="THIOL_PROTEASE_HIS"/>
    <property type="match status" value="1"/>
</dbReference>
<evidence type="ECO:0000256" key="3">
    <source>
        <dbReference type="ARBA" id="ARBA00022801"/>
    </source>
</evidence>
<dbReference type="AlphaFoldDB" id="A0A419Q117"/>
<comment type="similarity">
    <text evidence="1">Belongs to the peptidase C1 family.</text>
</comment>
<evidence type="ECO:0000256" key="1">
    <source>
        <dbReference type="ARBA" id="ARBA00008455"/>
    </source>
</evidence>
<evidence type="ECO:0000256" key="2">
    <source>
        <dbReference type="ARBA" id="ARBA00022670"/>
    </source>
</evidence>
<dbReference type="InterPro" id="IPR025661">
    <property type="entry name" value="Pept_asp_AS"/>
</dbReference>
<gene>
    <name evidence="9" type="ORF">CSKR_114262</name>
</gene>
<reference evidence="9 10" key="2">
    <citation type="journal article" date="2021" name="Genomics">
        <title>High-quality reference genome for Clonorchis sinensis.</title>
        <authorList>
            <person name="Young N.D."/>
            <person name="Stroehlein A.J."/>
            <person name="Kinkar L."/>
            <person name="Wang T."/>
            <person name="Sohn W.M."/>
            <person name="Chang B.C.H."/>
            <person name="Kaur P."/>
            <person name="Weisz D."/>
            <person name="Dudchenko O."/>
            <person name="Aiden E.L."/>
            <person name="Korhonen P.K."/>
            <person name="Gasser R.B."/>
        </authorList>
    </citation>
    <scope>NUCLEOTIDE SEQUENCE [LARGE SCALE GENOMIC DNA]</scope>
    <source>
        <strain evidence="9">Cs-k2</strain>
    </source>
</reference>
<evidence type="ECO:0000256" key="4">
    <source>
        <dbReference type="ARBA" id="ARBA00022807"/>
    </source>
</evidence>
<dbReference type="InterPro" id="IPR039417">
    <property type="entry name" value="Peptidase_C1A_papain-like"/>
</dbReference>
<dbReference type="InterPro" id="IPR000169">
    <property type="entry name" value="Pept_cys_AS"/>
</dbReference>
<dbReference type="SUPFAM" id="SSF54001">
    <property type="entry name" value="Cysteine proteinases"/>
    <property type="match status" value="1"/>
</dbReference>
<evidence type="ECO:0000256" key="6">
    <source>
        <dbReference type="ARBA" id="ARBA00023157"/>
    </source>
</evidence>
<evidence type="ECO:0000313" key="9">
    <source>
        <dbReference type="EMBL" id="KAG5443674.1"/>
    </source>
</evidence>
<dbReference type="InterPro" id="IPR013201">
    <property type="entry name" value="Prot_inhib_I29"/>
</dbReference>
<dbReference type="STRING" id="79923.A0A419Q117"/>
<keyword evidence="6" id="KW-1015">Disulfide bond</keyword>
<keyword evidence="10" id="KW-1185">Reference proteome</keyword>
<dbReference type="EMBL" id="NIRI02000056">
    <property type="protein sequence ID" value="KAG5443674.1"/>
    <property type="molecule type" value="Genomic_DNA"/>
</dbReference>
<sequence>MNASLLLSLVLLHNCVLGYEVYEWDVLLTATKKSDIIPIGKLGCVDSLDDLMNYTIHIAWEQFKTEFDRHYSDAKEYAERMDAFCRSFLRVREHNKAYEAGQVTFKTGINEFSDWLPKERENICGGHIPVNLSSHGGARFRKIAAPPPKSIDWRKKGAVTSIRKQGRCGSCWAFAAAAAVEGHTYIHNNQLETLSTQQLIDCSLEYGNGGCTGGDSVTSFKYLKESGGLERDRDYPYVSDKTIRPNPECKFDWTKCAAEVTGFVVLPYHDEDAILQAVGFYGPVAISVDSRLQSFKDYKGGESSVILLNEHFCLKRILLTDLFDVNSLFCSPTLLAKDIYSDRHCGTQSDHAMLAVGYGEENGIPYWIIKNSWGDHWGEKGYLRLRRGVNMCGVSSVATYPLV</sequence>
<dbReference type="PRINTS" id="PR00705">
    <property type="entry name" value="PAPAIN"/>
</dbReference>
<dbReference type="PROSITE" id="PS00640">
    <property type="entry name" value="THIOL_PROTEASE_ASN"/>
    <property type="match status" value="1"/>
</dbReference>
<dbReference type="Pfam" id="PF08246">
    <property type="entry name" value="Inhibitor_I29"/>
    <property type="match status" value="1"/>
</dbReference>
<dbReference type="Proteomes" id="UP000286415">
    <property type="component" value="Unassembled WGS sequence"/>
</dbReference>
<dbReference type="InterPro" id="IPR000668">
    <property type="entry name" value="Peptidase_C1A_C"/>
</dbReference>
<feature type="domain" description="Cathepsin propeptide inhibitor" evidence="8">
    <location>
        <begin position="60"/>
        <end position="120"/>
    </location>
</feature>
<dbReference type="Gene3D" id="3.90.70.10">
    <property type="entry name" value="Cysteine proteinases"/>
    <property type="match status" value="1"/>
</dbReference>
<dbReference type="Pfam" id="PF00112">
    <property type="entry name" value="Peptidase_C1"/>
    <property type="match status" value="2"/>
</dbReference>
<name>A0A419Q117_CLOSI</name>
<reference evidence="9 10" key="1">
    <citation type="journal article" date="2018" name="Biotechnol. Adv.">
        <title>Improved genomic resources and new bioinformatic workflow for the carcinogenic parasite Clonorchis sinensis: Biotechnological implications.</title>
        <authorList>
            <person name="Wang D."/>
            <person name="Korhonen P.K."/>
            <person name="Gasser R.B."/>
            <person name="Young N.D."/>
        </authorList>
    </citation>
    <scope>NUCLEOTIDE SEQUENCE [LARGE SCALE GENOMIC DNA]</scope>
    <source>
        <strain evidence="9">Cs-k2</strain>
    </source>
</reference>
<feature type="domain" description="Peptidase C1A papain C-terminal" evidence="7">
    <location>
        <begin position="147"/>
        <end position="402"/>
    </location>
</feature>
<protein>
    <submittedName>
        <fullName evidence="9">Digestive cysteine proteinase 3</fullName>
    </submittedName>
</protein>
<dbReference type="GO" id="GO:0006508">
    <property type="term" value="P:proteolysis"/>
    <property type="evidence" value="ECO:0007669"/>
    <property type="project" value="UniProtKB-KW"/>
</dbReference>
<dbReference type="SMART" id="SM00848">
    <property type="entry name" value="Inhibitor_I29"/>
    <property type="match status" value="1"/>
</dbReference>
<dbReference type="SMART" id="SM00645">
    <property type="entry name" value="Pept_C1"/>
    <property type="match status" value="1"/>
</dbReference>
<evidence type="ECO:0000259" key="8">
    <source>
        <dbReference type="SMART" id="SM00848"/>
    </source>
</evidence>
<dbReference type="GO" id="GO:0008234">
    <property type="term" value="F:cysteine-type peptidase activity"/>
    <property type="evidence" value="ECO:0007669"/>
    <property type="project" value="UniProtKB-KW"/>
</dbReference>
<dbReference type="InterPro" id="IPR013128">
    <property type="entry name" value="Peptidase_C1A"/>
</dbReference>
<keyword evidence="5" id="KW-0865">Zymogen</keyword>
<evidence type="ECO:0000259" key="7">
    <source>
        <dbReference type="SMART" id="SM00645"/>
    </source>
</evidence>
<dbReference type="OrthoDB" id="10253408at2759"/>
<keyword evidence="4" id="KW-0788">Thiol protease</keyword>
<dbReference type="PANTHER" id="PTHR12411">
    <property type="entry name" value="CYSTEINE PROTEASE FAMILY C1-RELATED"/>
    <property type="match status" value="1"/>
</dbReference>
<keyword evidence="2" id="KW-0645">Protease</keyword>
<organism evidence="9 10">
    <name type="scientific">Clonorchis sinensis</name>
    <name type="common">Chinese liver fluke</name>
    <dbReference type="NCBI Taxonomy" id="79923"/>
    <lineage>
        <taxon>Eukaryota</taxon>
        <taxon>Metazoa</taxon>
        <taxon>Spiralia</taxon>
        <taxon>Lophotrochozoa</taxon>
        <taxon>Platyhelminthes</taxon>
        <taxon>Trematoda</taxon>
        <taxon>Digenea</taxon>
        <taxon>Opisthorchiida</taxon>
        <taxon>Opisthorchiata</taxon>
        <taxon>Opisthorchiidae</taxon>
        <taxon>Clonorchis</taxon>
    </lineage>
</organism>
<accession>A0A419Q117</accession>
<dbReference type="InterPro" id="IPR025660">
    <property type="entry name" value="Pept_his_AS"/>
</dbReference>
<keyword evidence="3" id="KW-0378">Hydrolase</keyword>
<comment type="caution">
    <text evidence="9">The sequence shown here is derived from an EMBL/GenBank/DDBJ whole genome shotgun (WGS) entry which is preliminary data.</text>
</comment>
<evidence type="ECO:0000313" key="10">
    <source>
        <dbReference type="Proteomes" id="UP000286415"/>
    </source>
</evidence>
<evidence type="ECO:0000256" key="5">
    <source>
        <dbReference type="ARBA" id="ARBA00023145"/>
    </source>
</evidence>
<dbReference type="PROSITE" id="PS00139">
    <property type="entry name" value="THIOL_PROTEASE_CYS"/>
    <property type="match status" value="1"/>
</dbReference>
<proteinExistence type="inferred from homology"/>
<dbReference type="CDD" id="cd02248">
    <property type="entry name" value="Peptidase_C1A"/>
    <property type="match status" value="1"/>
</dbReference>
<dbReference type="InterPro" id="IPR038765">
    <property type="entry name" value="Papain-like_cys_pep_sf"/>
</dbReference>